<gene>
    <name evidence="2" type="ORF">GCM10022232_19510</name>
</gene>
<dbReference type="Proteomes" id="UP001500456">
    <property type="component" value="Unassembled WGS sequence"/>
</dbReference>
<evidence type="ECO:0000313" key="2">
    <source>
        <dbReference type="EMBL" id="GAA3986573.1"/>
    </source>
</evidence>
<name>A0ABP7QQL9_9ACTN</name>
<dbReference type="RefSeq" id="WP_345562554.1">
    <property type="nucleotide sequence ID" value="NZ_BAAAZX010000004.1"/>
</dbReference>
<dbReference type="EMBL" id="BAAAZX010000004">
    <property type="protein sequence ID" value="GAA3986573.1"/>
    <property type="molecule type" value="Genomic_DNA"/>
</dbReference>
<keyword evidence="3" id="KW-1185">Reference proteome</keyword>
<reference evidence="3" key="1">
    <citation type="journal article" date="2019" name="Int. J. Syst. Evol. Microbiol.">
        <title>The Global Catalogue of Microorganisms (GCM) 10K type strain sequencing project: providing services to taxonomists for standard genome sequencing and annotation.</title>
        <authorList>
            <consortium name="The Broad Institute Genomics Platform"/>
            <consortium name="The Broad Institute Genome Sequencing Center for Infectious Disease"/>
            <person name="Wu L."/>
            <person name="Ma J."/>
        </authorList>
    </citation>
    <scope>NUCLEOTIDE SEQUENCE [LARGE SCALE GENOMIC DNA]</scope>
    <source>
        <strain evidence="3">JCM 16924</strain>
    </source>
</reference>
<evidence type="ECO:0000256" key="1">
    <source>
        <dbReference type="SAM" id="MobiDB-lite"/>
    </source>
</evidence>
<protein>
    <recommendedName>
        <fullName evidence="4">Condensation domain-containing protein</fullName>
    </recommendedName>
</protein>
<accession>A0ABP7QQL9</accession>
<feature type="region of interest" description="Disordered" evidence="1">
    <location>
        <begin position="153"/>
        <end position="184"/>
    </location>
</feature>
<evidence type="ECO:0000313" key="3">
    <source>
        <dbReference type="Proteomes" id="UP001500456"/>
    </source>
</evidence>
<comment type="caution">
    <text evidence="2">The sequence shown here is derived from an EMBL/GenBank/DDBJ whole genome shotgun (WGS) entry which is preliminary data.</text>
</comment>
<evidence type="ECO:0008006" key="4">
    <source>
        <dbReference type="Google" id="ProtNLM"/>
    </source>
</evidence>
<organism evidence="2 3">
    <name type="scientific">Streptomyces plumbiresistens</name>
    <dbReference type="NCBI Taxonomy" id="511811"/>
    <lineage>
        <taxon>Bacteria</taxon>
        <taxon>Bacillati</taxon>
        <taxon>Actinomycetota</taxon>
        <taxon>Actinomycetes</taxon>
        <taxon>Kitasatosporales</taxon>
        <taxon>Streptomycetaceae</taxon>
        <taxon>Streptomyces</taxon>
    </lineage>
</organism>
<sequence length="200" mass="21193">MGPRTSSGSAVLDSGTRELTRAVPLFSLAGRMRPDGSRPGALVDRYDYGRFEPHLRTSENVLPVPVLAHRATPDDLHLPHGGHGLDLASVDIAFAATPRGDVTLVLDCQFAADSEPAALAARLADTCFERARISLGDRPLLDVLNERLTSCSGGTADAPAGSCHRPTAARPRRCRRPGPRPGADATMCRCDSTVSLSEVT</sequence>
<proteinExistence type="predicted"/>